<dbReference type="HOGENOM" id="CLU_013985_29_0_12"/>
<dbReference type="Pfam" id="PF13302">
    <property type="entry name" value="Acetyltransf_3"/>
    <property type="match status" value="1"/>
</dbReference>
<dbReference type="CDD" id="cd04301">
    <property type="entry name" value="NAT_SF"/>
    <property type="match status" value="1"/>
</dbReference>
<reference evidence="2 3" key="1">
    <citation type="journal article" date="2008" name="PLoS ONE">
        <title>Genome sequence of the saprophyte Leptospira biflexa provides insights into the evolution of Leptospira and the pathogenesis of leptospirosis.</title>
        <authorList>
            <person name="Picardeau M."/>
            <person name="Bulach D.M."/>
            <person name="Bouchier C."/>
            <person name="Zuerner R.L."/>
            <person name="Zidane N."/>
            <person name="Wilson P.J."/>
            <person name="Creno S."/>
            <person name="Kuczek E.S."/>
            <person name="Bommezzadri S."/>
            <person name="Davis J.C."/>
            <person name="McGrath A."/>
            <person name="Johnson M.J."/>
            <person name="Boursaux-Eude C."/>
            <person name="Seemann T."/>
            <person name="Rouy Z."/>
            <person name="Coppel R.L."/>
            <person name="Rood J.I."/>
            <person name="Lajus A."/>
            <person name="Davies J.K."/>
            <person name="Medigue C."/>
            <person name="Adler B."/>
        </authorList>
    </citation>
    <scope>NUCLEOTIDE SEQUENCE [LARGE SCALE GENOMIC DNA]</scope>
    <source>
        <strain evidence="3">Patoc 1 / ATCC 23582 / Paris</strain>
    </source>
</reference>
<dbReference type="Gene3D" id="3.40.630.30">
    <property type="match status" value="1"/>
</dbReference>
<dbReference type="RefSeq" id="WP_012389002.1">
    <property type="nucleotide sequence ID" value="NC_010602.1"/>
</dbReference>
<dbReference type="PANTHER" id="PTHR43415">
    <property type="entry name" value="SPERMIDINE N(1)-ACETYLTRANSFERASE"/>
    <property type="match status" value="1"/>
</dbReference>
<dbReference type="EMBL" id="CP000786">
    <property type="protein sequence ID" value="ABZ98132.1"/>
    <property type="molecule type" value="Genomic_DNA"/>
</dbReference>
<keyword evidence="3" id="KW-1185">Reference proteome</keyword>
<dbReference type="KEGG" id="lbi:LEPBI_I2030"/>
<gene>
    <name evidence="2" type="ordered locus">LEPBI_I2030</name>
</gene>
<dbReference type="BioCyc" id="LBIF456481:LEPBI_RS10025-MONOMER"/>
<dbReference type="Proteomes" id="UP000001847">
    <property type="component" value="Chromosome I"/>
</dbReference>
<dbReference type="InterPro" id="IPR016181">
    <property type="entry name" value="Acyl_CoA_acyltransferase"/>
</dbReference>
<dbReference type="InterPro" id="IPR000182">
    <property type="entry name" value="GNAT_dom"/>
</dbReference>
<sequence length="153" mass="17730">MEIFLNLIVRPAIEDDCKLIFEWANEPEVRNASFHSKKIEWSEHKNWFSEKLQNPDSIIYIFEVDGEAAGQIRFDKNGEFFEIDYSIDKKYRGNGFGNAIVRLGITNLKSQFKESIRVVARVKEGNLISAKVFQNIGFKETKLGNGDLQFVYE</sequence>
<feature type="domain" description="N-acetyltransferase" evidence="1">
    <location>
        <begin position="7"/>
        <end position="153"/>
    </location>
</feature>
<dbReference type="OrthoDB" id="9795206at2"/>
<name>B0SSP2_LEPBP</name>
<dbReference type="PANTHER" id="PTHR43415:SF3">
    <property type="entry name" value="GNAT-FAMILY ACETYLTRANSFERASE"/>
    <property type="match status" value="1"/>
</dbReference>
<protein>
    <recommendedName>
        <fullName evidence="1">N-acetyltransferase domain-containing protein</fullName>
    </recommendedName>
</protein>
<evidence type="ECO:0000313" key="2">
    <source>
        <dbReference type="EMBL" id="ABZ98132.1"/>
    </source>
</evidence>
<evidence type="ECO:0000259" key="1">
    <source>
        <dbReference type="PROSITE" id="PS51186"/>
    </source>
</evidence>
<organism evidence="2 3">
    <name type="scientific">Leptospira biflexa serovar Patoc (strain Patoc 1 / ATCC 23582 / Paris)</name>
    <dbReference type="NCBI Taxonomy" id="456481"/>
    <lineage>
        <taxon>Bacteria</taxon>
        <taxon>Pseudomonadati</taxon>
        <taxon>Spirochaetota</taxon>
        <taxon>Spirochaetia</taxon>
        <taxon>Leptospirales</taxon>
        <taxon>Leptospiraceae</taxon>
        <taxon>Leptospira</taxon>
    </lineage>
</organism>
<evidence type="ECO:0000313" key="3">
    <source>
        <dbReference type="Proteomes" id="UP000001847"/>
    </source>
</evidence>
<accession>B0SSP2</accession>
<dbReference type="GO" id="GO:0016747">
    <property type="term" value="F:acyltransferase activity, transferring groups other than amino-acyl groups"/>
    <property type="evidence" value="ECO:0007669"/>
    <property type="project" value="InterPro"/>
</dbReference>
<dbReference type="STRING" id="456481.LEPBI_I2030"/>
<dbReference type="PROSITE" id="PS51186">
    <property type="entry name" value="GNAT"/>
    <property type="match status" value="1"/>
</dbReference>
<dbReference type="AlphaFoldDB" id="B0SSP2"/>
<dbReference type="SUPFAM" id="SSF55729">
    <property type="entry name" value="Acyl-CoA N-acyltransferases (Nat)"/>
    <property type="match status" value="1"/>
</dbReference>
<proteinExistence type="predicted"/>